<dbReference type="PANTHER" id="PTHR40980">
    <property type="entry name" value="PLUG DOMAIN-CONTAINING PROTEIN"/>
    <property type="match status" value="1"/>
</dbReference>
<name>A0ABT1NZH2_9GAMM</name>
<dbReference type="InterPro" id="IPR037066">
    <property type="entry name" value="Plug_dom_sf"/>
</dbReference>
<dbReference type="Proteomes" id="UP001205566">
    <property type="component" value="Unassembled WGS sequence"/>
</dbReference>
<protein>
    <submittedName>
        <fullName evidence="7">TonB-dependent receptor</fullName>
    </submittedName>
</protein>
<evidence type="ECO:0000313" key="8">
    <source>
        <dbReference type="Proteomes" id="UP001205566"/>
    </source>
</evidence>
<dbReference type="RefSeq" id="WP_255874169.1">
    <property type="nucleotide sequence ID" value="NZ_JACASI010000024.1"/>
</dbReference>
<keyword evidence="4" id="KW-0798">TonB box</keyword>
<organism evidence="7 8">
    <name type="scientific">Microbulbifer elongatus</name>
    <dbReference type="NCBI Taxonomy" id="86173"/>
    <lineage>
        <taxon>Bacteria</taxon>
        <taxon>Pseudomonadati</taxon>
        <taxon>Pseudomonadota</taxon>
        <taxon>Gammaproteobacteria</taxon>
        <taxon>Cellvibrionales</taxon>
        <taxon>Microbulbiferaceae</taxon>
        <taxon>Microbulbifer</taxon>
    </lineage>
</organism>
<comment type="caution">
    <text evidence="7">The sequence shown here is derived from an EMBL/GenBank/DDBJ whole genome shotgun (WGS) entry which is preliminary data.</text>
</comment>
<sequence length="949" mass="106067">MGQPCDTRAADQERSLLSALEALAKATGYHLVTIPELVKGERVVWQPDCSSPTPSLEKMASQLLAPNRLAYRVINDTLVVYRAKPAQTKTAPPAPVPPPSIAEVSVEASPYMAQPATGSGNQFGRYQGSADAVLDYERIHSLGITDLASALELISGVKLEQERYAVIRGMKGRYQSVRLNGATIPSLEPSGQRVPLDVFPVNILNQVDLRKSVFADAPGNASAGVVNIETRRIPETPYLTLVSGGGYRSGTTGSPVIRGYTGGHDWLGYDDGGRALPKVLAQNARLGSPDDWEAAKRKAAGEAILNSADGARNPGIYHGTAGVDGLLSLSGGRAWQRGRHHWGLTGSLGYQNEWQQRALLSQVLNRFSVAADGDSAGSLYATEDGNHRRLENVINLNALLALGYGLDERHQLGSNLLLLRQSVNRAEQIETRERDGFGDYTGSGSLRSLSNWTETQMALWQFYGHHFIGSEERIALNWHLTSAQSRYTRPFDVRYRYRRNSLFDSYYFEPGYNQFEVSWEEMREETLSAGVSGAYLWEWGDHWSGELKSGLERLKARQDGYLLEYTFIAKGDIEQDRERMAQTNPMDILTPEMILGAPGGDGFLLDDDLKLIVSPPELDGNFYAAQHRNHASYVLADTRFDERWQLVLGVRRERDGVDADFWDAQPQAWVPLMDGAQSLYSAALGYVPDPPAQQELHLGYSETAVWPGVNELMPRRYEDTDLRIEISGNPNLQMAAAQNWDLRWRYRNDLLGLDMKLLGFYKTIDNPIEGVFFDPVINNSHAFNIYSYANSSSARLYGVEWELDYQRDFADSHRLVLQSSYASMVSDVTIPSGHWREGRSRPLQGQPVYLGSLQLQYRHLGSERGVSLLYKRAGRELEIVSNNRNVPDVYRDPYDSLALIVNTPVLDGMYATVSVENLLDDTRRYSQGEETFMAYQSGRRYQLRLGVEF</sequence>
<dbReference type="Gene3D" id="2.170.130.10">
    <property type="entry name" value="TonB-dependent receptor, plug domain"/>
    <property type="match status" value="1"/>
</dbReference>
<keyword evidence="2 4" id="KW-0472">Membrane</keyword>
<keyword evidence="3" id="KW-0998">Cell outer membrane</keyword>
<feature type="domain" description="TonB-dependent receptor-like beta-barrel" evidence="5">
    <location>
        <begin position="486"/>
        <end position="901"/>
    </location>
</feature>
<proteinExistence type="inferred from homology"/>
<accession>A0ABT1NZH2</accession>
<dbReference type="InterPro" id="IPR012910">
    <property type="entry name" value="Plug_dom"/>
</dbReference>
<reference evidence="7" key="1">
    <citation type="thesis" date="2020" institute="Technische Universitat Dresden" country="Dresden, Germany">
        <title>The Agarolytic System of Microbulbifer elongatus PORT2, Isolated from Batu Karas, Pangandaran West Java Indonesia.</title>
        <authorList>
            <person name="Anggraeni S.R."/>
        </authorList>
    </citation>
    <scope>NUCLEOTIDE SEQUENCE</scope>
    <source>
        <strain evidence="7">PORT2</strain>
    </source>
</reference>
<dbReference type="Pfam" id="PF07715">
    <property type="entry name" value="Plug"/>
    <property type="match status" value="1"/>
</dbReference>
<feature type="domain" description="TonB-dependent receptor plug" evidence="6">
    <location>
        <begin position="132"/>
        <end position="225"/>
    </location>
</feature>
<evidence type="ECO:0000256" key="1">
    <source>
        <dbReference type="ARBA" id="ARBA00004442"/>
    </source>
</evidence>
<evidence type="ECO:0000256" key="2">
    <source>
        <dbReference type="ARBA" id="ARBA00023136"/>
    </source>
</evidence>
<comment type="subcellular location">
    <subcellularLocation>
        <location evidence="1 4">Cell outer membrane</location>
    </subcellularLocation>
</comment>
<dbReference type="EMBL" id="JACASI010000024">
    <property type="protein sequence ID" value="MCQ3829284.1"/>
    <property type="molecule type" value="Genomic_DNA"/>
</dbReference>
<dbReference type="SUPFAM" id="SSF56935">
    <property type="entry name" value="Porins"/>
    <property type="match status" value="1"/>
</dbReference>
<gene>
    <name evidence="7" type="ORF">HXX02_07485</name>
</gene>
<dbReference type="InterPro" id="IPR036942">
    <property type="entry name" value="Beta-barrel_TonB_sf"/>
</dbReference>
<evidence type="ECO:0000256" key="4">
    <source>
        <dbReference type="RuleBase" id="RU003357"/>
    </source>
</evidence>
<evidence type="ECO:0000256" key="3">
    <source>
        <dbReference type="ARBA" id="ARBA00023237"/>
    </source>
</evidence>
<dbReference type="Pfam" id="PF00593">
    <property type="entry name" value="TonB_dep_Rec_b-barrel"/>
    <property type="match status" value="1"/>
</dbReference>
<evidence type="ECO:0000313" key="7">
    <source>
        <dbReference type="EMBL" id="MCQ3829284.1"/>
    </source>
</evidence>
<dbReference type="Gene3D" id="2.40.170.20">
    <property type="entry name" value="TonB-dependent receptor, beta-barrel domain"/>
    <property type="match status" value="1"/>
</dbReference>
<dbReference type="PANTHER" id="PTHR40980:SF4">
    <property type="entry name" value="TONB-DEPENDENT RECEPTOR-LIKE BETA-BARREL DOMAIN-CONTAINING PROTEIN"/>
    <property type="match status" value="1"/>
</dbReference>
<keyword evidence="7" id="KW-0675">Receptor</keyword>
<keyword evidence="8" id="KW-1185">Reference proteome</keyword>
<comment type="similarity">
    <text evidence="4">Belongs to the TonB-dependent receptor family.</text>
</comment>
<evidence type="ECO:0000259" key="5">
    <source>
        <dbReference type="Pfam" id="PF00593"/>
    </source>
</evidence>
<evidence type="ECO:0000259" key="6">
    <source>
        <dbReference type="Pfam" id="PF07715"/>
    </source>
</evidence>
<dbReference type="InterPro" id="IPR000531">
    <property type="entry name" value="Beta-barrel_TonB"/>
</dbReference>